<feature type="transmembrane region" description="Helical" evidence="1">
    <location>
        <begin position="64"/>
        <end position="83"/>
    </location>
</feature>
<dbReference type="Proteomes" id="UP000323067">
    <property type="component" value="Chromosome iv"/>
</dbReference>
<protein>
    <submittedName>
        <fullName evidence="2">Bromodomain protein</fullName>
    </submittedName>
</protein>
<keyword evidence="1" id="KW-0812">Transmembrane</keyword>
<feature type="transmembrane region" description="Helical" evidence="1">
    <location>
        <begin position="90"/>
        <end position="111"/>
    </location>
</feature>
<dbReference type="OrthoDB" id="4862523at2759"/>
<dbReference type="AlphaFoldDB" id="A0A2H4S5W2"/>
<evidence type="ECO:0000313" key="2">
    <source>
        <dbReference type="EMBL" id="ATY58479.1"/>
    </source>
</evidence>
<reference evidence="2 3" key="1">
    <citation type="journal article" date="2017" name="BMC Genomics">
        <title>Chromosome level assembly and secondary metabolite potential of the parasitic fungus Cordyceps militaris.</title>
        <authorList>
            <person name="Kramer G.J."/>
            <person name="Nodwell J.R."/>
        </authorList>
    </citation>
    <scope>NUCLEOTIDE SEQUENCE [LARGE SCALE GENOMIC DNA]</scope>
    <source>
        <strain evidence="2 3">ATCC 34164</strain>
    </source>
</reference>
<name>A0A2H4S5W2_CORMI</name>
<keyword evidence="1" id="KW-1133">Transmembrane helix</keyword>
<evidence type="ECO:0000256" key="1">
    <source>
        <dbReference type="SAM" id="Phobius"/>
    </source>
</evidence>
<dbReference type="EMBL" id="CP023322">
    <property type="protein sequence ID" value="ATY58479.1"/>
    <property type="molecule type" value="Genomic_DNA"/>
</dbReference>
<dbReference type="VEuPathDB" id="FungiDB:A9K55_002505"/>
<organism evidence="2 3">
    <name type="scientific">Cordyceps militaris</name>
    <name type="common">Caterpillar fungus</name>
    <name type="synonym">Clavaria militaris</name>
    <dbReference type="NCBI Taxonomy" id="73501"/>
    <lineage>
        <taxon>Eukaryota</taxon>
        <taxon>Fungi</taxon>
        <taxon>Dikarya</taxon>
        <taxon>Ascomycota</taxon>
        <taxon>Pezizomycotina</taxon>
        <taxon>Sordariomycetes</taxon>
        <taxon>Hypocreomycetidae</taxon>
        <taxon>Hypocreales</taxon>
        <taxon>Cordycipitaceae</taxon>
        <taxon>Cordyceps</taxon>
    </lineage>
</organism>
<gene>
    <name evidence="2" type="ORF">A9K55_002505</name>
</gene>
<feature type="transmembrane region" description="Helical" evidence="1">
    <location>
        <begin position="6"/>
        <end position="22"/>
    </location>
</feature>
<proteinExistence type="predicted"/>
<keyword evidence="1" id="KW-0472">Membrane</keyword>
<accession>A0A2H4S5W2</accession>
<sequence>MSTSLALVSVAVEALLLLYLFLDVVVRAGRLRRFLWKLGLWLLLMLPGVAMLNFDFTSQVQVDVSMAIMLSTFVSGTIWVVVFDPDISRTVTLVQLGTLVGSCAVTALTILSGGRGGGGEDEGTWRDKGAFLLRVPGIVGAFFVRLPWDGPRIVRGLCWTLIWFWVARTDADEYYPPDKLQWLNRTLEVNGTVLLLDRIRRVVE</sequence>
<feature type="transmembrane region" description="Helical" evidence="1">
    <location>
        <begin position="34"/>
        <end position="52"/>
    </location>
</feature>
<evidence type="ECO:0000313" key="3">
    <source>
        <dbReference type="Proteomes" id="UP000323067"/>
    </source>
</evidence>